<dbReference type="RefSeq" id="WP_085327220.1">
    <property type="nucleotide sequence ID" value="NZ_NCXP01000042.1"/>
</dbReference>
<keyword evidence="2 7" id="KW-0732">Signal</keyword>
<evidence type="ECO:0000256" key="2">
    <source>
        <dbReference type="ARBA" id="ARBA00022729"/>
    </source>
</evidence>
<evidence type="ECO:0000256" key="5">
    <source>
        <dbReference type="ARBA" id="ARBA00023288"/>
    </source>
</evidence>
<dbReference type="OrthoDB" id="4625136at2"/>
<dbReference type="Proteomes" id="UP000193247">
    <property type="component" value="Unassembled WGS sequence"/>
</dbReference>
<gene>
    <name evidence="8" type="ORF">B8W66_21160</name>
</gene>
<evidence type="ECO:0008006" key="10">
    <source>
        <dbReference type="Google" id="ProtNLM"/>
    </source>
</evidence>
<keyword evidence="5" id="KW-0449">Lipoprotein</keyword>
<feature type="signal peptide" evidence="7">
    <location>
        <begin position="1"/>
        <end position="24"/>
    </location>
</feature>
<accession>A0A1X2LPP9</accession>
<evidence type="ECO:0000256" key="6">
    <source>
        <dbReference type="SAM" id="MobiDB-lite"/>
    </source>
</evidence>
<reference evidence="8 9" key="1">
    <citation type="submission" date="2017-04" db="EMBL/GenBank/DDBJ databases">
        <title>The new phylogeny of genus Mycobacterium.</title>
        <authorList>
            <person name="Tortoli E."/>
            <person name="Trovato A."/>
            <person name="Cirillo D.M."/>
        </authorList>
    </citation>
    <scope>NUCLEOTIDE SEQUENCE [LARGE SCALE GENOMIC DNA]</scope>
    <source>
        <strain evidence="8 9">TBL 1200985</strain>
    </source>
</reference>
<name>A0A1X2LPP9_9MYCO</name>
<keyword evidence="9" id="KW-1185">Reference proteome</keyword>
<keyword evidence="1" id="KW-1003">Cell membrane</keyword>
<evidence type="ECO:0000256" key="4">
    <source>
        <dbReference type="ARBA" id="ARBA00023139"/>
    </source>
</evidence>
<feature type="compositionally biased region" description="Polar residues" evidence="6">
    <location>
        <begin position="67"/>
        <end position="86"/>
    </location>
</feature>
<organism evidence="8 9">
    <name type="scientific">Mycobacterium decipiens</name>
    <dbReference type="NCBI Taxonomy" id="1430326"/>
    <lineage>
        <taxon>Bacteria</taxon>
        <taxon>Bacillati</taxon>
        <taxon>Actinomycetota</taxon>
        <taxon>Actinomycetes</taxon>
        <taxon>Mycobacteriales</taxon>
        <taxon>Mycobacteriaceae</taxon>
        <taxon>Mycobacterium</taxon>
    </lineage>
</organism>
<feature type="chain" id="PRO_5012349215" description="Lipoprotein LppO" evidence="7">
    <location>
        <begin position="25"/>
        <end position="171"/>
    </location>
</feature>
<protein>
    <recommendedName>
        <fullName evidence="10">Lipoprotein LppO</fullName>
    </recommendedName>
</protein>
<dbReference type="AlphaFoldDB" id="A0A1X2LPP9"/>
<keyword evidence="4" id="KW-0564">Palmitate</keyword>
<evidence type="ECO:0000256" key="1">
    <source>
        <dbReference type="ARBA" id="ARBA00022475"/>
    </source>
</evidence>
<comment type="caution">
    <text evidence="8">The sequence shown here is derived from an EMBL/GenBank/DDBJ whole genome shotgun (WGS) entry which is preliminary data.</text>
</comment>
<feature type="compositionally biased region" description="Polar residues" evidence="6">
    <location>
        <begin position="93"/>
        <end position="102"/>
    </location>
</feature>
<evidence type="ECO:0000313" key="8">
    <source>
        <dbReference type="EMBL" id="OSC37654.1"/>
    </source>
</evidence>
<evidence type="ECO:0000256" key="3">
    <source>
        <dbReference type="ARBA" id="ARBA00023136"/>
    </source>
</evidence>
<dbReference type="EMBL" id="NCXP01000042">
    <property type="protein sequence ID" value="OSC37654.1"/>
    <property type="molecule type" value="Genomic_DNA"/>
</dbReference>
<dbReference type="GO" id="GO:0016020">
    <property type="term" value="C:membrane"/>
    <property type="evidence" value="ECO:0007669"/>
    <property type="project" value="InterPro"/>
</dbReference>
<proteinExistence type="predicted"/>
<evidence type="ECO:0000313" key="9">
    <source>
        <dbReference type="Proteomes" id="UP000193247"/>
    </source>
</evidence>
<dbReference type="InterPro" id="IPR008691">
    <property type="entry name" value="LpqH"/>
</dbReference>
<keyword evidence="3" id="KW-0472">Membrane</keyword>
<dbReference type="Pfam" id="PF05481">
    <property type="entry name" value="Myco_19_kDa"/>
    <property type="match status" value="1"/>
</dbReference>
<sequence>MTNPRRTVATAVCAAALGVTVLGASVPACSTKSGPGSPPGSSSAPARATVMVEGHTHTISGAVECSTSPAVRTATPPESGTQTTRVSARDDSASVTLSLSDSTPPDVNGFSISLKSGNTKYQMPYQPVESPTQVEATRQGKSYTLTGTGHAVIPGQSGMRELPFGVHVTCP</sequence>
<dbReference type="STRING" id="1430326.B8W66_21160"/>
<feature type="region of interest" description="Disordered" evidence="6">
    <location>
        <begin position="67"/>
        <end position="102"/>
    </location>
</feature>
<evidence type="ECO:0000256" key="7">
    <source>
        <dbReference type="SAM" id="SignalP"/>
    </source>
</evidence>